<evidence type="ECO:0000313" key="2">
    <source>
        <dbReference type="Proteomes" id="UP000003676"/>
    </source>
</evidence>
<dbReference type="Proteomes" id="UP000003676">
    <property type="component" value="Unassembled WGS sequence"/>
</dbReference>
<reference evidence="1 2" key="2">
    <citation type="submission" date="2008-10" db="EMBL/GenBank/DDBJ databases">
        <authorList>
            <person name="Fulton L."/>
            <person name="Clifton S."/>
            <person name="Fulton B."/>
            <person name="Xu J."/>
            <person name="Minx P."/>
            <person name="Pepin K.H."/>
            <person name="Johnson M."/>
            <person name="Bhonagiri V."/>
            <person name="Nash W.E."/>
            <person name="Mardis E.R."/>
            <person name="Wilson R.K."/>
        </authorList>
    </citation>
    <scope>NUCLEOTIDE SEQUENCE [LARGE SCALE GENOMIC DNA]</scope>
    <source>
        <strain evidence="1 2">ATCC 29098</strain>
    </source>
</reference>
<dbReference type="EMBL" id="ABXU01000034">
    <property type="protein sequence ID" value="EEB33666.1"/>
    <property type="molecule type" value="Genomic_DNA"/>
</dbReference>
<protein>
    <submittedName>
        <fullName evidence="1">Uncharacterized protein</fullName>
    </submittedName>
</protein>
<dbReference type="HOGENOM" id="CLU_3215390_0_0_7"/>
<name>B6WTS5_9BACT</name>
<accession>B6WTS5</accession>
<evidence type="ECO:0000313" key="1">
    <source>
        <dbReference type="EMBL" id="EEB33666.1"/>
    </source>
</evidence>
<comment type="caution">
    <text evidence="1">The sequence shown here is derived from an EMBL/GenBank/DDBJ whole genome shotgun (WGS) entry which is preliminary data.</text>
</comment>
<dbReference type="AlphaFoldDB" id="B6WTS5"/>
<gene>
    <name evidence="1" type="ORF">DESPIG_01482</name>
</gene>
<organism evidence="1 2">
    <name type="scientific">Desulfovibrio piger ATCC 29098</name>
    <dbReference type="NCBI Taxonomy" id="411464"/>
    <lineage>
        <taxon>Bacteria</taxon>
        <taxon>Pseudomonadati</taxon>
        <taxon>Thermodesulfobacteriota</taxon>
        <taxon>Desulfovibrionia</taxon>
        <taxon>Desulfovibrionales</taxon>
        <taxon>Desulfovibrionaceae</taxon>
        <taxon>Desulfovibrio</taxon>
    </lineage>
</organism>
<reference evidence="1 2" key="1">
    <citation type="submission" date="2008-10" db="EMBL/GenBank/DDBJ databases">
        <title>Draft genome sequence of Desulvovibrio piger (ATCC 29098).</title>
        <authorList>
            <person name="Sudarsanam P."/>
            <person name="Ley R."/>
            <person name="Guruge J."/>
            <person name="Turnbaugh P.J."/>
            <person name="Mahowald M."/>
            <person name="Liep D."/>
            <person name="Gordon J."/>
        </authorList>
    </citation>
    <scope>NUCLEOTIDE SEQUENCE [LARGE SCALE GENOMIC DNA]</scope>
    <source>
        <strain evidence="1 2">ATCC 29098</strain>
    </source>
</reference>
<proteinExistence type="predicted"/>
<sequence length="44" mass="4889">MTFRPVRTAAGRLTTILTRKYKKAPGFPGASIMQLCSEDYRAAL</sequence>